<protein>
    <submittedName>
        <fullName evidence="1">8539_t:CDS:1</fullName>
    </submittedName>
</protein>
<organism evidence="1 2">
    <name type="scientific">Gigaspora margarita</name>
    <dbReference type="NCBI Taxonomy" id="4874"/>
    <lineage>
        <taxon>Eukaryota</taxon>
        <taxon>Fungi</taxon>
        <taxon>Fungi incertae sedis</taxon>
        <taxon>Mucoromycota</taxon>
        <taxon>Glomeromycotina</taxon>
        <taxon>Glomeromycetes</taxon>
        <taxon>Diversisporales</taxon>
        <taxon>Gigasporaceae</taxon>
        <taxon>Gigaspora</taxon>
    </lineage>
</organism>
<sequence length="278" mass="32000">PTSIQNVPLPENLTPIGDLISFDENIPIYYPNVSNVPVVDLLPGDIPDIKAESSSNANIEQKKNQFLMIDGLIKWLTKLEIKSNKKIRLRSIPKTEKEWFDLIESNNNESNDPEPQQNGIQYTKDMFKVDGAEYAFSTWFIDTEEHKLKAGMTEDEYLIRVKFIRADTVISDKKTKRGFKIIDKYEPICESKKAGRKYVRSGPNVILTKKMKLGFWVGIDEKFLVREVSGQSEVEKLDSNAHFDQAKRGHGLTKIRWQKINNWEKKMRIPGARVQDVA</sequence>
<gene>
    <name evidence="1" type="ORF">GMARGA_LOCUS39686</name>
</gene>
<reference evidence="1 2" key="1">
    <citation type="submission" date="2021-06" db="EMBL/GenBank/DDBJ databases">
        <authorList>
            <person name="Kallberg Y."/>
            <person name="Tangrot J."/>
            <person name="Rosling A."/>
        </authorList>
    </citation>
    <scope>NUCLEOTIDE SEQUENCE [LARGE SCALE GENOMIC DNA]</scope>
    <source>
        <strain evidence="1 2">120-4 pot B 10/14</strain>
    </source>
</reference>
<evidence type="ECO:0000313" key="1">
    <source>
        <dbReference type="EMBL" id="CAG8849388.1"/>
    </source>
</evidence>
<name>A0ABN7X795_GIGMA</name>
<feature type="non-terminal residue" evidence="1">
    <location>
        <position position="278"/>
    </location>
</feature>
<evidence type="ECO:0000313" key="2">
    <source>
        <dbReference type="Proteomes" id="UP000789901"/>
    </source>
</evidence>
<feature type="non-terminal residue" evidence="1">
    <location>
        <position position="1"/>
    </location>
</feature>
<comment type="caution">
    <text evidence="1">The sequence shown here is derived from an EMBL/GenBank/DDBJ whole genome shotgun (WGS) entry which is preliminary data.</text>
</comment>
<accession>A0ABN7X795</accession>
<proteinExistence type="predicted"/>
<dbReference type="EMBL" id="CAJVQB010096000">
    <property type="protein sequence ID" value="CAG8849388.1"/>
    <property type="molecule type" value="Genomic_DNA"/>
</dbReference>
<keyword evidence="2" id="KW-1185">Reference proteome</keyword>
<dbReference type="Proteomes" id="UP000789901">
    <property type="component" value="Unassembled WGS sequence"/>
</dbReference>